<dbReference type="SUPFAM" id="SSF53613">
    <property type="entry name" value="Ribokinase-like"/>
    <property type="match status" value="1"/>
</dbReference>
<dbReference type="GO" id="GO:0009229">
    <property type="term" value="P:thiamine diphosphate biosynthetic process"/>
    <property type="evidence" value="ECO:0007669"/>
    <property type="project" value="UniProtKB-UniRule"/>
</dbReference>
<name>D5ECW9_AMICL</name>
<keyword evidence="6 11" id="KW-0547">Nucleotide-binding</keyword>
<dbReference type="eggNOG" id="COG2145">
    <property type="taxonomic scope" value="Bacteria"/>
</dbReference>
<proteinExistence type="inferred from homology"/>
<feature type="binding site" evidence="11">
    <location>
        <position position="204"/>
    </location>
    <ligand>
        <name>substrate</name>
    </ligand>
</feature>
<evidence type="ECO:0000256" key="1">
    <source>
        <dbReference type="ARBA" id="ARBA00001771"/>
    </source>
</evidence>
<dbReference type="HOGENOM" id="CLU_019943_0_0_0"/>
<organism evidence="12 13">
    <name type="scientific">Aminobacterium colombiense (strain DSM 12261 / ALA-1)</name>
    <dbReference type="NCBI Taxonomy" id="572547"/>
    <lineage>
        <taxon>Bacteria</taxon>
        <taxon>Thermotogati</taxon>
        <taxon>Synergistota</taxon>
        <taxon>Synergistia</taxon>
        <taxon>Synergistales</taxon>
        <taxon>Aminobacteriaceae</taxon>
        <taxon>Aminobacterium</taxon>
    </lineage>
</organism>
<dbReference type="InterPro" id="IPR029056">
    <property type="entry name" value="Ribokinase-like"/>
</dbReference>
<dbReference type="Proteomes" id="UP000002366">
    <property type="component" value="Chromosome"/>
</dbReference>
<feature type="binding site" evidence="11">
    <location>
        <position position="128"/>
    </location>
    <ligand>
        <name>ATP</name>
        <dbReference type="ChEBI" id="CHEBI:30616"/>
    </ligand>
</feature>
<evidence type="ECO:0000256" key="10">
    <source>
        <dbReference type="ARBA" id="ARBA00022977"/>
    </source>
</evidence>
<dbReference type="AlphaFoldDB" id="D5ECW9"/>
<keyword evidence="7 11" id="KW-0418">Kinase</keyword>
<evidence type="ECO:0000256" key="11">
    <source>
        <dbReference type="HAMAP-Rule" id="MF_00228"/>
    </source>
</evidence>
<dbReference type="GO" id="GO:0004417">
    <property type="term" value="F:hydroxyethylthiazole kinase activity"/>
    <property type="evidence" value="ECO:0007669"/>
    <property type="project" value="UniProtKB-UniRule"/>
</dbReference>
<dbReference type="KEGG" id="aco:Amico_0256"/>
<dbReference type="HAMAP" id="MF_00228">
    <property type="entry name" value="Thz_kinase"/>
    <property type="match status" value="1"/>
</dbReference>
<evidence type="ECO:0000313" key="12">
    <source>
        <dbReference type="EMBL" id="ADE56401.1"/>
    </source>
</evidence>
<keyword evidence="5 11" id="KW-0479">Metal-binding</keyword>
<accession>D5ECW9</accession>
<evidence type="ECO:0000256" key="9">
    <source>
        <dbReference type="ARBA" id="ARBA00022842"/>
    </source>
</evidence>
<reference evidence="12 13" key="1">
    <citation type="journal article" date="2010" name="Stand. Genomic Sci.">
        <title>Complete genome sequence of Aminobacterium colombiense type strain (ALA-1).</title>
        <authorList>
            <person name="Chertkov O."/>
            <person name="Sikorski J."/>
            <person name="Brambilla E."/>
            <person name="Lapidus A."/>
            <person name="Copeland A."/>
            <person name="Glavina Del Rio T."/>
            <person name="Nolan M."/>
            <person name="Lucas S."/>
            <person name="Tice H."/>
            <person name="Cheng J.F."/>
            <person name="Han C."/>
            <person name="Detter J.C."/>
            <person name="Bruce D."/>
            <person name="Tapia R."/>
            <person name="Goodwin L."/>
            <person name="Pitluck S."/>
            <person name="Liolios K."/>
            <person name="Ivanova N."/>
            <person name="Mavromatis K."/>
            <person name="Ovchinnikova G."/>
            <person name="Pati A."/>
            <person name="Chen A."/>
            <person name="Palaniappan K."/>
            <person name="Land M."/>
            <person name="Hauser L."/>
            <person name="Chang Y.J."/>
            <person name="Jeffries C.D."/>
            <person name="Spring S."/>
            <person name="Rohde M."/>
            <person name="Goker M."/>
            <person name="Bristow J."/>
            <person name="Eisen J.A."/>
            <person name="Markowitz V."/>
            <person name="Hugenholtz P."/>
            <person name="Kyrpides N.C."/>
            <person name="Klenk H.P."/>
        </authorList>
    </citation>
    <scope>NUCLEOTIDE SEQUENCE [LARGE SCALE GENOMIC DNA]</scope>
    <source>
        <strain evidence="13">DSM 12261 / ALA-1</strain>
    </source>
</reference>
<dbReference type="GO" id="GO:0009228">
    <property type="term" value="P:thiamine biosynthetic process"/>
    <property type="evidence" value="ECO:0007669"/>
    <property type="project" value="UniProtKB-KW"/>
</dbReference>
<comment type="pathway">
    <text evidence="3 11">Cofactor biosynthesis; thiamine diphosphate biosynthesis; 4-methyl-5-(2-phosphoethyl)-thiazole from 5-(2-hydroxyethyl)-4-methylthiazole: step 1/1.</text>
</comment>
<dbReference type="Gene3D" id="3.40.1190.20">
    <property type="match status" value="1"/>
</dbReference>
<evidence type="ECO:0000256" key="8">
    <source>
        <dbReference type="ARBA" id="ARBA00022840"/>
    </source>
</evidence>
<evidence type="ECO:0000256" key="4">
    <source>
        <dbReference type="ARBA" id="ARBA00022679"/>
    </source>
</evidence>
<feature type="binding site" evidence="11">
    <location>
        <position position="173"/>
    </location>
    <ligand>
        <name>ATP</name>
        <dbReference type="ChEBI" id="CHEBI:30616"/>
    </ligand>
</feature>
<comment type="function">
    <text evidence="11">Catalyzes the phosphorylation of the hydroxyl group of 4-methyl-5-beta-hydroxyethylthiazole (THZ).</text>
</comment>
<dbReference type="UniPathway" id="UPA00060">
    <property type="reaction ID" value="UER00139"/>
</dbReference>
<keyword evidence="8 11" id="KW-0067">ATP-binding</keyword>
<dbReference type="GO" id="GO:0005524">
    <property type="term" value="F:ATP binding"/>
    <property type="evidence" value="ECO:0007669"/>
    <property type="project" value="UniProtKB-UniRule"/>
</dbReference>
<evidence type="ECO:0000256" key="2">
    <source>
        <dbReference type="ARBA" id="ARBA00001946"/>
    </source>
</evidence>
<dbReference type="OrthoDB" id="4682at2"/>
<evidence type="ECO:0000256" key="6">
    <source>
        <dbReference type="ARBA" id="ARBA00022741"/>
    </source>
</evidence>
<keyword evidence="13" id="KW-1185">Reference proteome</keyword>
<dbReference type="EC" id="2.7.1.50" evidence="11"/>
<dbReference type="Pfam" id="PF02110">
    <property type="entry name" value="HK"/>
    <property type="match status" value="1"/>
</dbReference>
<comment type="catalytic activity">
    <reaction evidence="1 11">
        <text>5-(2-hydroxyethyl)-4-methylthiazole + ATP = 4-methyl-5-(2-phosphooxyethyl)-thiazole + ADP + H(+)</text>
        <dbReference type="Rhea" id="RHEA:24212"/>
        <dbReference type="ChEBI" id="CHEBI:15378"/>
        <dbReference type="ChEBI" id="CHEBI:17957"/>
        <dbReference type="ChEBI" id="CHEBI:30616"/>
        <dbReference type="ChEBI" id="CHEBI:58296"/>
        <dbReference type="ChEBI" id="CHEBI:456216"/>
        <dbReference type="EC" id="2.7.1.50"/>
    </reaction>
</comment>
<keyword evidence="9 11" id="KW-0460">Magnesium</keyword>
<dbReference type="RefSeq" id="WP_013047667.1">
    <property type="nucleotide sequence ID" value="NC_014011.1"/>
</dbReference>
<comment type="similarity">
    <text evidence="11">Belongs to the Thz kinase family.</text>
</comment>
<gene>
    <name evidence="11" type="primary">thiM</name>
    <name evidence="12" type="ordered locus">Amico_0256</name>
</gene>
<evidence type="ECO:0000256" key="5">
    <source>
        <dbReference type="ARBA" id="ARBA00022723"/>
    </source>
</evidence>
<keyword evidence="10 11" id="KW-0784">Thiamine biosynthesis</keyword>
<dbReference type="PRINTS" id="PR01099">
    <property type="entry name" value="HYETHTZKNASE"/>
</dbReference>
<dbReference type="CDD" id="cd01170">
    <property type="entry name" value="THZ_kinase"/>
    <property type="match status" value="1"/>
</dbReference>
<dbReference type="EMBL" id="CP001997">
    <property type="protein sequence ID" value="ADE56401.1"/>
    <property type="molecule type" value="Genomic_DNA"/>
</dbReference>
<dbReference type="PIRSF" id="PIRSF000513">
    <property type="entry name" value="Thz_kinase"/>
    <property type="match status" value="1"/>
</dbReference>
<feature type="binding site" evidence="11">
    <location>
        <position position="52"/>
    </location>
    <ligand>
        <name>substrate</name>
    </ligand>
</feature>
<evidence type="ECO:0000256" key="3">
    <source>
        <dbReference type="ARBA" id="ARBA00004868"/>
    </source>
</evidence>
<comment type="cofactor">
    <cofactor evidence="2 11">
        <name>Mg(2+)</name>
        <dbReference type="ChEBI" id="CHEBI:18420"/>
    </cofactor>
</comment>
<evidence type="ECO:0000256" key="7">
    <source>
        <dbReference type="ARBA" id="ARBA00022777"/>
    </source>
</evidence>
<protein>
    <recommendedName>
        <fullName evidence="11">Hydroxyethylthiazole kinase</fullName>
        <ecNumber evidence="11">2.7.1.50</ecNumber>
    </recommendedName>
    <alternativeName>
        <fullName evidence="11">4-methyl-5-beta-hydroxyethylthiazole kinase</fullName>
        <shortName evidence="11">TH kinase</shortName>
        <shortName evidence="11">Thz kinase</shortName>
    </alternativeName>
</protein>
<evidence type="ECO:0000313" key="13">
    <source>
        <dbReference type="Proteomes" id="UP000002366"/>
    </source>
</evidence>
<keyword evidence="4 11" id="KW-0808">Transferase</keyword>
<sequence length="284" mass="30225">MNLETMRYKDIQIAEVWEDIRHYRPLVYQLTNMVAANFQANISLAAGASPLMSINAEEASFLASRADSILINTGTPSDESIRSIKEILPVIRKEKKPLVLDPVGYGASPLRISLVEEILRSEAVTTVKGNRGEMGLLGGEEGTVQGVDGYNCKDLEKALSNIVSSYGVVAVATGKEDSVAIPVPPSCFFLVLGGGSPLLPAITASGCAVGSLIAACSAVTADYGLAAITALVAVSLASEKAAGRENVYGPGTFGNVFIDEVSSLVKSDFYGYEERLNRKEEWRE</sequence>
<dbReference type="InterPro" id="IPR000417">
    <property type="entry name" value="Hyethyz_kinase"/>
</dbReference>
<dbReference type="GO" id="GO:0000287">
    <property type="term" value="F:magnesium ion binding"/>
    <property type="evidence" value="ECO:0007669"/>
    <property type="project" value="UniProtKB-UniRule"/>
</dbReference>
<dbReference type="STRING" id="572547.Amico_0256"/>